<dbReference type="Gene3D" id="3.40.50.1980">
    <property type="entry name" value="Nitrogenase molybdenum iron protein domain"/>
    <property type="match status" value="1"/>
</dbReference>
<dbReference type="Proteomes" id="UP000315914">
    <property type="component" value="Unassembled WGS sequence"/>
</dbReference>
<keyword evidence="4" id="KW-1185">Reference proteome</keyword>
<dbReference type="AlphaFoldDB" id="A0A560HX40"/>
<dbReference type="RefSeq" id="WP_161495428.1">
    <property type="nucleotide sequence ID" value="NZ_LWIG01000024.1"/>
</dbReference>
<proteinExistence type="predicted"/>
<dbReference type="InterPro" id="IPR010143">
    <property type="entry name" value="Nase_comp1_asu"/>
</dbReference>
<sequence length="172" mass="19328">MSFATTKSIEGINARNKDLIQEVLTLYPEKTTKRRAKHLNVYGAGRSVSGVKSNLKSILGVMTIGGCAYADSKSVVWRPIKDMLHISYGPVRCGQYSWGRGATITPARLYRYVRDIPVYVRIPEKDIVFGGNKKLVKLIDELRKEKGEIAAQQNLLSTEPPRLPPRAKKERK</sequence>
<accession>A0A560HX40</accession>
<dbReference type="EMBL" id="VITW01000009">
    <property type="protein sequence ID" value="TWB69447.1"/>
    <property type="molecule type" value="Genomic_DNA"/>
</dbReference>
<evidence type="ECO:0000256" key="1">
    <source>
        <dbReference type="SAM" id="MobiDB-lite"/>
    </source>
</evidence>
<dbReference type="GO" id="GO:0016163">
    <property type="term" value="F:nitrogenase activity"/>
    <property type="evidence" value="ECO:0007669"/>
    <property type="project" value="InterPro"/>
</dbReference>
<dbReference type="PANTHER" id="PTHR43457:SF1">
    <property type="entry name" value="NITROGENASE MOLYBDENUM-IRON PROTEIN ALPHA CHAIN"/>
    <property type="match status" value="1"/>
</dbReference>
<evidence type="ECO:0000313" key="3">
    <source>
        <dbReference type="EMBL" id="TWB69447.1"/>
    </source>
</evidence>
<evidence type="ECO:0000259" key="2">
    <source>
        <dbReference type="Pfam" id="PF00148"/>
    </source>
</evidence>
<dbReference type="STRING" id="1399419.A5906_01920"/>
<dbReference type="OrthoDB" id="9767044at2"/>
<feature type="domain" description="Nitrogenase/oxidoreductase component 1" evidence="2">
    <location>
        <begin position="67"/>
        <end position="145"/>
    </location>
</feature>
<reference evidence="3 4" key="1">
    <citation type="submission" date="2019-06" db="EMBL/GenBank/DDBJ databases">
        <title>Genomic Encyclopedia of Type Strains, Phase IV (KMG-V): Genome sequencing to study the core and pangenomes of soil and plant-associated prokaryotes.</title>
        <authorList>
            <person name="Whitman W."/>
        </authorList>
    </citation>
    <scope>NUCLEOTIDE SEQUENCE [LARGE SCALE GENOMIC DNA]</scope>
    <source>
        <strain evidence="3 4">BR 10556</strain>
    </source>
</reference>
<comment type="caution">
    <text evidence="3">The sequence shown here is derived from an EMBL/GenBank/DDBJ whole genome shotgun (WGS) entry which is preliminary data.</text>
</comment>
<dbReference type="InterPro" id="IPR000510">
    <property type="entry name" value="Nase/OxRdtase_comp1"/>
</dbReference>
<name>A0A560HX40_9BRAD</name>
<dbReference type="SUPFAM" id="SSF53807">
    <property type="entry name" value="Helical backbone' metal receptor"/>
    <property type="match status" value="1"/>
</dbReference>
<dbReference type="PANTHER" id="PTHR43457">
    <property type="entry name" value="NITROGENASE MOLYBDENUM-IRON PROTEIN ALPHA CHAIN"/>
    <property type="match status" value="1"/>
</dbReference>
<protein>
    <submittedName>
        <fullName evidence="3">Nitrogenase component 1 type oxidoreductase</fullName>
    </submittedName>
</protein>
<dbReference type="GO" id="GO:0051536">
    <property type="term" value="F:iron-sulfur cluster binding"/>
    <property type="evidence" value="ECO:0007669"/>
    <property type="project" value="InterPro"/>
</dbReference>
<dbReference type="Pfam" id="PF00148">
    <property type="entry name" value="Oxidored_nitro"/>
    <property type="match status" value="1"/>
</dbReference>
<gene>
    <name evidence="3" type="ORF">FBZ95_10943</name>
</gene>
<feature type="region of interest" description="Disordered" evidence="1">
    <location>
        <begin position="151"/>
        <end position="172"/>
    </location>
</feature>
<organism evidence="3 4">
    <name type="scientific">Bradyrhizobium sacchari</name>
    <dbReference type="NCBI Taxonomy" id="1399419"/>
    <lineage>
        <taxon>Bacteria</taxon>
        <taxon>Pseudomonadati</taxon>
        <taxon>Pseudomonadota</taxon>
        <taxon>Alphaproteobacteria</taxon>
        <taxon>Hyphomicrobiales</taxon>
        <taxon>Nitrobacteraceae</taxon>
        <taxon>Bradyrhizobium</taxon>
    </lineage>
</organism>
<evidence type="ECO:0000313" key="4">
    <source>
        <dbReference type="Proteomes" id="UP000315914"/>
    </source>
</evidence>